<dbReference type="InterPro" id="IPR043136">
    <property type="entry name" value="B30.2/SPRY_sf"/>
</dbReference>
<reference evidence="2 3" key="1">
    <citation type="journal article" date="2013" name="Genome Biol.">
        <title>Genome of Acanthamoeba castellanii highlights extensive lateral gene transfer and early evolution of tyrosine kinase signaling.</title>
        <authorList>
            <person name="Clarke M."/>
            <person name="Lohan A.J."/>
            <person name="Liu B."/>
            <person name="Lagkouvardos I."/>
            <person name="Roy S."/>
            <person name="Zafar N."/>
            <person name="Bertelli C."/>
            <person name="Schilde C."/>
            <person name="Kianianmomeni A."/>
            <person name="Burglin T.R."/>
            <person name="Frech C."/>
            <person name="Turcotte B."/>
            <person name="Kopec K.O."/>
            <person name="Synnott J.M."/>
            <person name="Choo C."/>
            <person name="Paponov I."/>
            <person name="Finkler A."/>
            <person name="Soon Heng Tan C."/>
            <person name="Hutchins A.P."/>
            <person name="Weinmeier T."/>
            <person name="Rattei T."/>
            <person name="Chu J.S."/>
            <person name="Gimenez G."/>
            <person name="Irimia M."/>
            <person name="Rigden D.J."/>
            <person name="Fitzpatrick D.A."/>
            <person name="Lorenzo-Morales J."/>
            <person name="Bateman A."/>
            <person name="Chiu C.H."/>
            <person name="Tang P."/>
            <person name="Hegemann P."/>
            <person name="Fromm H."/>
            <person name="Raoult D."/>
            <person name="Greub G."/>
            <person name="Miranda-Saavedra D."/>
            <person name="Chen N."/>
            <person name="Nash P."/>
            <person name="Ginger M.L."/>
            <person name="Horn M."/>
            <person name="Schaap P."/>
            <person name="Caler L."/>
            <person name="Loftus B."/>
        </authorList>
    </citation>
    <scope>NUCLEOTIDE SEQUENCE [LARGE SCALE GENOMIC DNA]</scope>
    <source>
        <strain evidence="2 3">Neff</strain>
    </source>
</reference>
<dbReference type="SUPFAM" id="SSF49899">
    <property type="entry name" value="Concanavalin A-like lectins/glucanases"/>
    <property type="match status" value="1"/>
</dbReference>
<evidence type="ECO:0000313" key="2">
    <source>
        <dbReference type="EMBL" id="ELR18589.1"/>
    </source>
</evidence>
<dbReference type="InterPro" id="IPR013320">
    <property type="entry name" value="ConA-like_dom_sf"/>
</dbReference>
<dbReference type="AlphaFoldDB" id="L8GZE7"/>
<dbReference type="OrthoDB" id="5951542at2759"/>
<dbReference type="GeneID" id="14919328"/>
<sequence length="293" mass="32698">MKWRTQEDFLAVASLILLARKHGIATAGGPDRVDVEDDEGGEQLWGRLPLEVVVYMFERFLPRTPPSFRWRPSAPTLQYNDEPPHHLVAASSDDYSQRSGYLNRITREPLRRTRPNYVEVLVEQGRGRSLCFGIAERSVEASSIPIGGVGAKWRSWGWVSRGLLYFNQPGRLVPGPELVTGESAWAYRQGDRVGIYVDLQRGRLAFFLNGRQIAPAHDDPDLQSCLEPLHPAVDLRALQSFGGRGYKMVLQQRLEIPALAGGDEELGLLESRAALSSVEHSDLEAPTSLQSQD</sequence>
<protein>
    <recommendedName>
        <fullName evidence="1">B30.2/SPRY domain-containing protein</fullName>
    </recommendedName>
</protein>
<dbReference type="EMBL" id="KB007951">
    <property type="protein sequence ID" value="ELR18589.1"/>
    <property type="molecule type" value="Genomic_DNA"/>
</dbReference>
<dbReference type="InterPro" id="IPR003877">
    <property type="entry name" value="SPRY_dom"/>
</dbReference>
<dbReference type="CDD" id="cd11709">
    <property type="entry name" value="SPRY"/>
    <property type="match status" value="1"/>
</dbReference>
<dbReference type="KEGG" id="acan:ACA1_155460"/>
<dbReference type="InterPro" id="IPR001870">
    <property type="entry name" value="B30.2/SPRY"/>
</dbReference>
<evidence type="ECO:0000313" key="3">
    <source>
        <dbReference type="Proteomes" id="UP000011083"/>
    </source>
</evidence>
<dbReference type="PROSITE" id="PS50188">
    <property type="entry name" value="B302_SPRY"/>
    <property type="match status" value="1"/>
</dbReference>
<dbReference type="Pfam" id="PF00622">
    <property type="entry name" value="SPRY"/>
    <property type="match status" value="1"/>
</dbReference>
<dbReference type="Proteomes" id="UP000011083">
    <property type="component" value="Unassembled WGS sequence"/>
</dbReference>
<dbReference type="Gene3D" id="2.60.120.920">
    <property type="match status" value="1"/>
</dbReference>
<dbReference type="RefSeq" id="XP_004340628.1">
    <property type="nucleotide sequence ID" value="XM_004340580.1"/>
</dbReference>
<evidence type="ECO:0000259" key="1">
    <source>
        <dbReference type="PROSITE" id="PS50188"/>
    </source>
</evidence>
<feature type="domain" description="B30.2/SPRY" evidence="1">
    <location>
        <begin position="48"/>
        <end position="251"/>
    </location>
</feature>
<accession>L8GZE7</accession>
<organism evidence="2 3">
    <name type="scientific">Acanthamoeba castellanii (strain ATCC 30010 / Neff)</name>
    <dbReference type="NCBI Taxonomy" id="1257118"/>
    <lineage>
        <taxon>Eukaryota</taxon>
        <taxon>Amoebozoa</taxon>
        <taxon>Discosea</taxon>
        <taxon>Longamoebia</taxon>
        <taxon>Centramoebida</taxon>
        <taxon>Acanthamoebidae</taxon>
        <taxon>Acanthamoeba</taxon>
    </lineage>
</organism>
<name>L8GZE7_ACACF</name>
<dbReference type="VEuPathDB" id="AmoebaDB:ACA1_155460"/>
<gene>
    <name evidence="2" type="ORF">ACA1_155460</name>
</gene>
<proteinExistence type="predicted"/>
<keyword evidence="3" id="KW-1185">Reference proteome</keyword>